<evidence type="ECO:0000256" key="1">
    <source>
        <dbReference type="SAM" id="Phobius"/>
    </source>
</evidence>
<proteinExistence type="predicted"/>
<gene>
    <name evidence="2" type="ORF">S01H1_10580</name>
</gene>
<name>X0T9N3_9ZZZZ</name>
<keyword evidence="1" id="KW-0472">Membrane</keyword>
<evidence type="ECO:0000313" key="2">
    <source>
        <dbReference type="EMBL" id="GAF72790.1"/>
    </source>
</evidence>
<dbReference type="GO" id="GO:0005886">
    <property type="term" value="C:plasma membrane"/>
    <property type="evidence" value="ECO:0007669"/>
    <property type="project" value="UniProtKB-SubCell"/>
</dbReference>
<feature type="transmembrane region" description="Helical" evidence="1">
    <location>
        <begin position="117"/>
        <end position="143"/>
    </location>
</feature>
<reference evidence="2" key="1">
    <citation type="journal article" date="2014" name="Front. Microbiol.">
        <title>High frequency of phylogenetically diverse reductive dehalogenase-homologous genes in deep subseafloor sedimentary metagenomes.</title>
        <authorList>
            <person name="Kawai M."/>
            <person name="Futagami T."/>
            <person name="Toyoda A."/>
            <person name="Takaki Y."/>
            <person name="Nishi S."/>
            <person name="Hori S."/>
            <person name="Arai W."/>
            <person name="Tsubouchi T."/>
            <person name="Morono Y."/>
            <person name="Uchiyama I."/>
            <person name="Ito T."/>
            <person name="Fujiyama A."/>
            <person name="Inagaki F."/>
            <person name="Takami H."/>
        </authorList>
    </citation>
    <scope>NUCLEOTIDE SEQUENCE</scope>
    <source>
        <strain evidence="2">Expedition CK06-06</strain>
    </source>
</reference>
<accession>X0T9N3</accession>
<feature type="transmembrane region" description="Helical" evidence="1">
    <location>
        <begin position="21"/>
        <end position="43"/>
    </location>
</feature>
<keyword evidence="1" id="KW-1133">Transmembrane helix</keyword>
<dbReference type="AlphaFoldDB" id="X0T9N3"/>
<comment type="caution">
    <text evidence="2">The sequence shown here is derived from an EMBL/GenBank/DDBJ whole genome shotgun (WGS) entry which is preliminary data.</text>
</comment>
<dbReference type="Pfam" id="PF12679">
    <property type="entry name" value="ABC2_membrane_2"/>
    <property type="match status" value="1"/>
</dbReference>
<dbReference type="EMBL" id="BARS01005399">
    <property type="protein sequence ID" value="GAF72790.1"/>
    <property type="molecule type" value="Genomic_DNA"/>
</dbReference>
<dbReference type="GO" id="GO:0140359">
    <property type="term" value="F:ABC-type transporter activity"/>
    <property type="evidence" value="ECO:0007669"/>
    <property type="project" value="InterPro"/>
</dbReference>
<organism evidence="2">
    <name type="scientific">marine sediment metagenome</name>
    <dbReference type="NCBI Taxonomy" id="412755"/>
    <lineage>
        <taxon>unclassified sequences</taxon>
        <taxon>metagenomes</taxon>
        <taxon>ecological metagenomes</taxon>
    </lineage>
</organism>
<keyword evidence="1" id="KW-0812">Transmembrane</keyword>
<evidence type="ECO:0008006" key="3">
    <source>
        <dbReference type="Google" id="ProtNLM"/>
    </source>
</evidence>
<feature type="transmembrane region" description="Helical" evidence="1">
    <location>
        <begin position="55"/>
        <end position="85"/>
    </location>
</feature>
<dbReference type="PANTHER" id="PTHR43471:SF14">
    <property type="entry name" value="ABC-2 TYPE TRANSPORT SYSTEM PERMEASE PROTEIN"/>
    <property type="match status" value="1"/>
</dbReference>
<sequence>MRGISAIVRKELADHLSSYRFMILFTVIAMVSLITTYMVGMNLKEELAGVAKPQFVFLMLFTSTGPLFSLVQFVAFFGPLIGLILGFDSINRERSSGTLSKLASQPIYRDSIINGKFIAGVVTIATMVISIVLVVSGLGLTVIGVVPGIEELWRIVIYLTISIFYISFWLGISILFSILFRGIATSALATLAMWIFFSFFISMAASVLADAVVPLSAGTRGDPERVIRHVRVQRMVSLISPMQLYNDSTAIVIDPMRKTTRSLVLMGPIERLSSARFQRPLALSQSLYVVLPHIITLIAVTFICFGVSYWVFMRQEIRSI</sequence>
<protein>
    <recommendedName>
        <fullName evidence="3">ABC-2 type transporter domain-containing protein</fullName>
    </recommendedName>
</protein>
<feature type="transmembrane region" description="Helical" evidence="1">
    <location>
        <begin position="187"/>
        <end position="209"/>
    </location>
</feature>
<feature type="transmembrane region" description="Helical" evidence="1">
    <location>
        <begin position="155"/>
        <end position="180"/>
    </location>
</feature>
<feature type="transmembrane region" description="Helical" evidence="1">
    <location>
        <begin position="287"/>
        <end position="312"/>
    </location>
</feature>
<dbReference type="PANTHER" id="PTHR43471">
    <property type="entry name" value="ABC TRANSPORTER PERMEASE"/>
    <property type="match status" value="1"/>
</dbReference>